<dbReference type="InterPro" id="IPR004602">
    <property type="entry name" value="UvrA"/>
</dbReference>
<name>A0A0G4B4R6_9BACT</name>
<dbReference type="Proteomes" id="UP000035648">
    <property type="component" value="Chromosome"/>
</dbReference>
<dbReference type="GO" id="GO:0005737">
    <property type="term" value="C:cytoplasm"/>
    <property type="evidence" value="ECO:0007669"/>
    <property type="project" value="UniProtKB-SubCell"/>
</dbReference>
<proteinExistence type="inferred from homology"/>
<dbReference type="PANTHER" id="PTHR43152:SF3">
    <property type="entry name" value="UVRABC SYSTEM PROTEIN A"/>
    <property type="match status" value="1"/>
</dbReference>
<keyword evidence="7 17" id="KW-0228">DNA excision</keyword>
<evidence type="ECO:0000256" key="2">
    <source>
        <dbReference type="ARBA" id="ARBA00022490"/>
    </source>
</evidence>
<dbReference type="Pfam" id="PF17760">
    <property type="entry name" value="UvrA_inter"/>
    <property type="match status" value="1"/>
</dbReference>
<dbReference type="HAMAP" id="MF_00205">
    <property type="entry name" value="UvrA"/>
    <property type="match status" value="1"/>
</dbReference>
<dbReference type="CDD" id="cd03270">
    <property type="entry name" value="ABC_UvrA_I"/>
    <property type="match status" value="1"/>
</dbReference>
<dbReference type="Pfam" id="PF17755">
    <property type="entry name" value="UvrA_DNA-bind"/>
    <property type="match status" value="1"/>
</dbReference>
<evidence type="ECO:0000256" key="7">
    <source>
        <dbReference type="ARBA" id="ARBA00022769"/>
    </source>
</evidence>
<feature type="binding site" evidence="17">
    <location>
        <begin position="649"/>
        <end position="656"/>
    </location>
    <ligand>
        <name>ATP</name>
        <dbReference type="ChEBI" id="CHEBI:30616"/>
    </ligand>
</feature>
<dbReference type="Gene3D" id="3.40.50.300">
    <property type="entry name" value="P-loop containing nucleotide triphosphate hydrolases"/>
    <property type="match status" value="2"/>
</dbReference>
<keyword evidence="6 17" id="KW-0227">DNA damage</keyword>
<keyword evidence="13 17" id="KW-0234">DNA repair</keyword>
<dbReference type="GO" id="GO:0016887">
    <property type="term" value="F:ATP hydrolysis activity"/>
    <property type="evidence" value="ECO:0007669"/>
    <property type="project" value="InterPro"/>
</dbReference>
<dbReference type="Pfam" id="PF00005">
    <property type="entry name" value="ABC_tran"/>
    <property type="match status" value="1"/>
</dbReference>
<keyword evidence="3 17" id="KW-0479">Metal-binding</keyword>
<dbReference type="EMBL" id="CP011213">
    <property type="protein sequence ID" value="AKM81992.1"/>
    <property type="molecule type" value="Genomic_DNA"/>
</dbReference>
<evidence type="ECO:0000256" key="17">
    <source>
        <dbReference type="HAMAP-Rule" id="MF_00205"/>
    </source>
</evidence>
<feature type="binding site" evidence="17">
    <location>
        <begin position="31"/>
        <end position="38"/>
    </location>
    <ligand>
        <name>ATP</name>
        <dbReference type="ChEBI" id="CHEBI:30616"/>
    </ligand>
</feature>
<dbReference type="GO" id="GO:0003677">
    <property type="term" value="F:DNA binding"/>
    <property type="evidence" value="ECO:0007669"/>
    <property type="project" value="UniProtKB-UniRule"/>
</dbReference>
<dbReference type="CDD" id="cd03271">
    <property type="entry name" value="ABC_UvrA_II"/>
    <property type="match status" value="1"/>
</dbReference>
<dbReference type="InterPro" id="IPR013815">
    <property type="entry name" value="ATP_grasp_subdomain_1"/>
</dbReference>
<dbReference type="KEGG" id="bbgw:UT28_C0001G0181"/>
<dbReference type="Gene3D" id="1.20.1580.10">
    <property type="entry name" value="ABC transporter ATPase like domain"/>
    <property type="match status" value="2"/>
</dbReference>
<evidence type="ECO:0000256" key="10">
    <source>
        <dbReference type="ARBA" id="ARBA00022840"/>
    </source>
</evidence>
<keyword evidence="9 17" id="KW-0862">Zinc</keyword>
<keyword evidence="8 17" id="KW-0863">Zinc-finger</keyword>
<evidence type="ECO:0000256" key="13">
    <source>
        <dbReference type="ARBA" id="ARBA00023204"/>
    </source>
</evidence>
<dbReference type="FunFam" id="1.20.1580.10:FF:000002">
    <property type="entry name" value="UvrABC system protein A"/>
    <property type="match status" value="1"/>
</dbReference>
<dbReference type="Gene3D" id="1.10.8.280">
    <property type="entry name" value="ABC transporter ATPase domain-like"/>
    <property type="match status" value="1"/>
</dbReference>
<comment type="subunit">
    <text evidence="17">Forms a heterotetramer with UvrB during the search for lesions.</text>
</comment>
<dbReference type="SUPFAM" id="SSF52540">
    <property type="entry name" value="P-loop containing nucleoside triphosphate hydrolases"/>
    <property type="match status" value="2"/>
</dbReference>
<keyword evidence="17" id="KW-0742">SOS response</keyword>
<accession>A0A0G4B4R6</accession>
<gene>
    <name evidence="17" type="primary">uvrA</name>
    <name evidence="19" type="ORF">UT28_C0001G0181</name>
</gene>
<evidence type="ECO:0000256" key="9">
    <source>
        <dbReference type="ARBA" id="ARBA00022833"/>
    </source>
</evidence>
<keyword evidence="4 17" id="KW-0677">Repeat</keyword>
<evidence type="ECO:0000256" key="1">
    <source>
        <dbReference type="ARBA" id="ARBA00004496"/>
    </source>
</evidence>
<evidence type="ECO:0000313" key="19">
    <source>
        <dbReference type="EMBL" id="AKM81992.1"/>
    </source>
</evidence>
<dbReference type="Gene3D" id="3.30.1490.20">
    <property type="entry name" value="ATP-grasp fold, A domain"/>
    <property type="match status" value="1"/>
</dbReference>
<dbReference type="GO" id="GO:0005524">
    <property type="term" value="F:ATP binding"/>
    <property type="evidence" value="ECO:0007669"/>
    <property type="project" value="UniProtKB-UniRule"/>
</dbReference>
<dbReference type="SMART" id="SM00382">
    <property type="entry name" value="AAA"/>
    <property type="match status" value="2"/>
</dbReference>
<dbReference type="InterPro" id="IPR041552">
    <property type="entry name" value="UvrA_DNA-bd"/>
</dbReference>
<evidence type="ECO:0000256" key="4">
    <source>
        <dbReference type="ARBA" id="ARBA00022737"/>
    </source>
</evidence>
<feature type="zinc finger region" description="C4-type" evidence="17">
    <location>
        <begin position="262"/>
        <end position="289"/>
    </location>
</feature>
<evidence type="ECO:0000256" key="12">
    <source>
        <dbReference type="ARBA" id="ARBA00023125"/>
    </source>
</evidence>
<comment type="similarity">
    <text evidence="14 17">Belongs to the ABC transporter superfamily. UvrA family.</text>
</comment>
<reference evidence="19 20" key="1">
    <citation type="journal article" date="2015" name="Nature">
        <title>rRNA introns, odd ribosomes, and small enigmatic genomes across a large radiation of phyla.</title>
        <authorList>
            <person name="Brown C.T."/>
            <person name="Hug L.A."/>
            <person name="Thomas B.C."/>
            <person name="Sharon I."/>
            <person name="Castelle C.J."/>
            <person name="Singh A."/>
            <person name="Wilkins M.J."/>
            <person name="Williams K.H."/>
            <person name="Banfield J.F."/>
        </authorList>
    </citation>
    <scope>NUCLEOTIDE SEQUENCE [LARGE SCALE GENOMIC DNA]</scope>
</reference>
<dbReference type="AlphaFoldDB" id="A0A0G4B4R6"/>
<sequence>MDKITIRGAKEHNLKNINLEIPRDKLVVFTGLSGSGKSTLAFDTIYAEGQRRYLESLSSYARQFLGQMEKPNVESIEGLSPAISIDQKGASHNPRSTVGTVTEVYDYLRVLYARIGIPHCPVGGEVITKLSVEQMVERVLDLGENQKIEILSPVIRGRKGEYHQLLNDLFKEGYTSARINGKFYNLSDKVDLGRYKQHDIDVLIDKIEIKSDNISRISDDIEQALKLSQGLVLIVSNEKPARNASSIVDAGREILMNQSLSCPVHDASLPEIEPRIFSFNSPFGACPQCDGLGVERKVDVNLVIPDKTLSIAQGAIMPLNYKGNNYFGMVLRSVAERYGFSEHTPVGQLPENLLNEILYGTGKIEYLQVRHFTHGRAHVYHLKFQGIIPWLERRYHDTESEGMRSDIERYMSQTPCNLCSGARLKKEVLLITVGGKNIDEVVKMSVKDSFKFFEELKLSPREFLIAEKILNEIKNRLKFLVDVGLDYLTLDRAAYTLAGGEAQRIRLASQIGSGLVGVLYILDEPSIGLHARDDSRLLATLEHLRDLGNSVIVIEHDEETMRVADQIVDIGPGAGSHGGEVVAQGTIEDIMAEPRSLTGQYLSGKKKIEIPLKRRKTHDKFISVYGANEHNLKNITVHFPLQVFTAVTGVSGSGKSTLVNDILNKALSRKLMKSMDRPGKHSKIEGFENLNKVITIDQSPIGRTPRSNPATYTNVFSEIRTLFSKTKEAKIRGYQPGRFSFNVAGGRCDNCQGDGVIKIEMHFMPDIFVPCEVCNGKRFNRETLQVLYKEKNIADVLAMTVTEALDFFRDLPKISDVLQTLVDVGLGYIKLGQSATTLSGGEAQRVKLATELARRATGNTLYILDEPTTGLHFEDINKLLEVLHRLVDAGNSVVVIEHNLDVIKTADHIIDLGPEGGDGGGKILATGTPEDIAKVEESYTGQFLAKVFKNSK</sequence>
<evidence type="ECO:0000256" key="3">
    <source>
        <dbReference type="ARBA" id="ARBA00022723"/>
    </source>
</evidence>
<dbReference type="NCBIfam" id="TIGR00630">
    <property type="entry name" value="uvra"/>
    <property type="match status" value="1"/>
</dbReference>
<dbReference type="InterPro" id="IPR003439">
    <property type="entry name" value="ABC_transporter-like_ATP-bd"/>
</dbReference>
<evidence type="ECO:0000313" key="20">
    <source>
        <dbReference type="Proteomes" id="UP000035648"/>
    </source>
</evidence>
<dbReference type="GO" id="GO:0008270">
    <property type="term" value="F:zinc ion binding"/>
    <property type="evidence" value="ECO:0007669"/>
    <property type="project" value="UniProtKB-UniRule"/>
</dbReference>
<dbReference type="PROSITE" id="PS50893">
    <property type="entry name" value="ABC_TRANSPORTER_2"/>
    <property type="match status" value="1"/>
</dbReference>
<keyword evidence="10 17" id="KW-0067">ATP-binding</keyword>
<evidence type="ECO:0000256" key="14">
    <source>
        <dbReference type="ARBA" id="ARBA00038000"/>
    </source>
</evidence>
<evidence type="ECO:0000256" key="5">
    <source>
        <dbReference type="ARBA" id="ARBA00022741"/>
    </source>
</evidence>
<evidence type="ECO:0000256" key="8">
    <source>
        <dbReference type="ARBA" id="ARBA00022771"/>
    </source>
</evidence>
<dbReference type="InterPro" id="IPR027417">
    <property type="entry name" value="P-loop_NTPase"/>
</dbReference>
<dbReference type="InterPro" id="IPR003593">
    <property type="entry name" value="AAA+_ATPase"/>
</dbReference>
<dbReference type="PANTHER" id="PTHR43152">
    <property type="entry name" value="UVRABC SYSTEM PROTEIN A"/>
    <property type="match status" value="1"/>
</dbReference>
<evidence type="ECO:0000256" key="15">
    <source>
        <dbReference type="ARBA" id="ARBA00039316"/>
    </source>
</evidence>
<dbReference type="GO" id="GO:0006289">
    <property type="term" value="P:nucleotide-excision repair"/>
    <property type="evidence" value="ECO:0007669"/>
    <property type="project" value="UniProtKB-UniRule"/>
</dbReference>
<keyword evidence="11 17" id="KW-0267">Excision nuclease</keyword>
<dbReference type="InterPro" id="IPR041102">
    <property type="entry name" value="UvrA_inter"/>
</dbReference>
<evidence type="ECO:0000256" key="16">
    <source>
        <dbReference type="ARBA" id="ARBA00042156"/>
    </source>
</evidence>
<protein>
    <recommendedName>
        <fullName evidence="15 17">UvrABC system protein A</fullName>
        <shortName evidence="17">UvrA protein</shortName>
    </recommendedName>
    <alternativeName>
        <fullName evidence="16 17">Excinuclease ABC subunit A</fullName>
    </alternativeName>
</protein>
<evidence type="ECO:0000256" key="11">
    <source>
        <dbReference type="ARBA" id="ARBA00022881"/>
    </source>
</evidence>
<evidence type="ECO:0000256" key="6">
    <source>
        <dbReference type="ARBA" id="ARBA00022763"/>
    </source>
</evidence>
<dbReference type="PROSITE" id="PS00211">
    <property type="entry name" value="ABC_TRANSPORTER_1"/>
    <property type="match status" value="2"/>
</dbReference>
<comment type="subcellular location">
    <subcellularLocation>
        <location evidence="1 17">Cytoplasm</location>
    </subcellularLocation>
</comment>
<keyword evidence="2 17" id="KW-0963">Cytoplasm</keyword>
<feature type="zinc finger region" description="C4-type" evidence="17">
    <location>
        <begin position="748"/>
        <end position="774"/>
    </location>
</feature>
<dbReference type="InterPro" id="IPR017871">
    <property type="entry name" value="ABC_transporter-like_CS"/>
</dbReference>
<keyword evidence="12 17" id="KW-0238">DNA-binding</keyword>
<dbReference type="NCBIfam" id="NF001503">
    <property type="entry name" value="PRK00349.1"/>
    <property type="match status" value="1"/>
</dbReference>
<dbReference type="GO" id="GO:0009432">
    <property type="term" value="P:SOS response"/>
    <property type="evidence" value="ECO:0007669"/>
    <property type="project" value="UniProtKB-UniRule"/>
</dbReference>
<dbReference type="GO" id="GO:0009380">
    <property type="term" value="C:excinuclease repair complex"/>
    <property type="evidence" value="ECO:0007669"/>
    <property type="project" value="InterPro"/>
</dbReference>
<evidence type="ECO:0000259" key="18">
    <source>
        <dbReference type="PROSITE" id="PS50893"/>
    </source>
</evidence>
<dbReference type="STRING" id="1618337.UT28_C0001G0181"/>
<dbReference type="PATRIC" id="fig|1618337.4.peg.178"/>
<feature type="domain" description="ABC transporter" evidence="18">
    <location>
        <begin position="617"/>
        <end position="945"/>
    </location>
</feature>
<keyword evidence="5 17" id="KW-0547">Nucleotide-binding</keyword>
<organism evidence="19 20">
    <name type="scientific">Berkelbacteria bacterium GW2011_GWE1_39_12</name>
    <dbReference type="NCBI Taxonomy" id="1618337"/>
    <lineage>
        <taxon>Bacteria</taxon>
        <taxon>Candidatus Berkelbacteria</taxon>
    </lineage>
</organism>
<comment type="function">
    <text evidence="17">The UvrABC repair system catalyzes the recognition and processing of DNA lesions. UvrA is an ATPase and a DNA-binding protein. A damage recognition complex composed of 2 UvrA and 2 UvrB subunits scans DNA for abnormalities. When the presence of a lesion has been verified by UvrB, the UvrA molecules dissociate.</text>
</comment>
<dbReference type="GO" id="GO:0009381">
    <property type="term" value="F:excinuclease ABC activity"/>
    <property type="evidence" value="ECO:0007669"/>
    <property type="project" value="UniProtKB-UniRule"/>
</dbReference>